<keyword evidence="6 9" id="KW-0822">Tryptophan biosynthesis</keyword>
<feature type="domain" description="N-(5'phosphoribosyl) anthranilate isomerase (PRAI)" evidence="10">
    <location>
        <begin position="5"/>
        <end position="208"/>
    </location>
</feature>
<evidence type="ECO:0000256" key="1">
    <source>
        <dbReference type="ARBA" id="ARBA00001164"/>
    </source>
</evidence>
<dbReference type="SUPFAM" id="SSF51366">
    <property type="entry name" value="Ribulose-phoshate binding barrel"/>
    <property type="match status" value="1"/>
</dbReference>
<evidence type="ECO:0000256" key="7">
    <source>
        <dbReference type="ARBA" id="ARBA00023141"/>
    </source>
</evidence>
<dbReference type="EMBL" id="QUMO01000003">
    <property type="protein sequence ID" value="REF86515.1"/>
    <property type="molecule type" value="Genomic_DNA"/>
</dbReference>
<evidence type="ECO:0000256" key="9">
    <source>
        <dbReference type="HAMAP-Rule" id="MF_00135"/>
    </source>
</evidence>
<reference evidence="11 12" key="1">
    <citation type="submission" date="2018-08" db="EMBL/GenBank/DDBJ databases">
        <title>Genomic Encyclopedia of Type Strains, Phase IV (KMG-IV): sequencing the most valuable type-strain genomes for metagenomic binning, comparative biology and taxonomic classification.</title>
        <authorList>
            <person name="Goeker M."/>
        </authorList>
    </citation>
    <scope>NUCLEOTIDE SEQUENCE [LARGE SCALE GENOMIC DNA]</scope>
    <source>
        <strain evidence="11 12">BW863</strain>
    </source>
</reference>
<dbReference type="GO" id="GO:0000162">
    <property type="term" value="P:L-tryptophan biosynthetic process"/>
    <property type="evidence" value="ECO:0007669"/>
    <property type="project" value="UniProtKB-UniRule"/>
</dbReference>
<dbReference type="CDD" id="cd00405">
    <property type="entry name" value="PRAI"/>
    <property type="match status" value="1"/>
</dbReference>
<comment type="similarity">
    <text evidence="9">Belongs to the TrpF family.</text>
</comment>
<evidence type="ECO:0000256" key="3">
    <source>
        <dbReference type="ARBA" id="ARBA00012572"/>
    </source>
</evidence>
<dbReference type="EC" id="5.3.1.24" evidence="3 9"/>
<evidence type="ECO:0000256" key="8">
    <source>
        <dbReference type="ARBA" id="ARBA00023235"/>
    </source>
</evidence>
<evidence type="ECO:0000259" key="10">
    <source>
        <dbReference type="Pfam" id="PF00697"/>
    </source>
</evidence>
<evidence type="ECO:0000256" key="2">
    <source>
        <dbReference type="ARBA" id="ARBA00004664"/>
    </source>
</evidence>
<dbReference type="PANTHER" id="PTHR42894:SF1">
    <property type="entry name" value="N-(5'-PHOSPHORIBOSYL)ANTHRANILATE ISOMERASE"/>
    <property type="match status" value="1"/>
</dbReference>
<comment type="pathway">
    <text evidence="2 9">Amino-acid biosynthesis; L-tryptophan biosynthesis; L-tryptophan from chorismate: step 3/5.</text>
</comment>
<name>A0A3D9YVG1_9HYPH</name>
<evidence type="ECO:0000256" key="5">
    <source>
        <dbReference type="ARBA" id="ARBA00022605"/>
    </source>
</evidence>
<gene>
    <name evidence="9" type="primary">trpF</name>
    <name evidence="11" type="ORF">DES32_2569</name>
</gene>
<dbReference type="InterPro" id="IPR044643">
    <property type="entry name" value="TrpF_fam"/>
</dbReference>
<organism evidence="11 12">
    <name type="scientific">Methylovirgula ligni</name>
    <dbReference type="NCBI Taxonomy" id="569860"/>
    <lineage>
        <taxon>Bacteria</taxon>
        <taxon>Pseudomonadati</taxon>
        <taxon>Pseudomonadota</taxon>
        <taxon>Alphaproteobacteria</taxon>
        <taxon>Hyphomicrobiales</taxon>
        <taxon>Beijerinckiaceae</taxon>
        <taxon>Methylovirgula</taxon>
    </lineage>
</organism>
<dbReference type="OrthoDB" id="9796196at2"/>
<proteinExistence type="inferred from homology"/>
<dbReference type="InterPro" id="IPR001240">
    <property type="entry name" value="PRAI_dom"/>
</dbReference>
<evidence type="ECO:0000313" key="12">
    <source>
        <dbReference type="Proteomes" id="UP000256900"/>
    </source>
</evidence>
<sequence length="223" mass="22365">MGMIVKICGLSTPETLGAALAAGADMVGFVHFPKSPRHVPLAAAAALAGGVAGRARKVLLTVDAGDDLLAAAIAAFEPDILQLHGHEPPARVAALRAKFGRPVMKAIGLASAADVAGIADYEAVADLLLFDALPADVTALPGGNGRAFDWALLRGRRFAKPWLIGGGLTAETVGEAIRATGASGVDVSSGVESARGVKDIGKIASFIAAARAAEKLGSLAESG</sequence>
<keyword evidence="8 9" id="KW-0413">Isomerase</keyword>
<keyword evidence="7 9" id="KW-0057">Aromatic amino acid biosynthesis</keyword>
<evidence type="ECO:0000256" key="4">
    <source>
        <dbReference type="ARBA" id="ARBA00022272"/>
    </source>
</evidence>
<evidence type="ECO:0000313" key="11">
    <source>
        <dbReference type="EMBL" id="REF86515.1"/>
    </source>
</evidence>
<dbReference type="UniPathway" id="UPA00035">
    <property type="reaction ID" value="UER00042"/>
</dbReference>
<dbReference type="GO" id="GO:0004640">
    <property type="term" value="F:phosphoribosylanthranilate isomerase activity"/>
    <property type="evidence" value="ECO:0007669"/>
    <property type="project" value="UniProtKB-UniRule"/>
</dbReference>
<dbReference type="HAMAP" id="MF_00135">
    <property type="entry name" value="PRAI"/>
    <property type="match status" value="1"/>
</dbReference>
<protein>
    <recommendedName>
        <fullName evidence="4 9">N-(5'-phosphoribosyl)anthranilate isomerase</fullName>
        <shortName evidence="9">PRAI</shortName>
        <ecNumber evidence="3 9">5.3.1.24</ecNumber>
    </recommendedName>
</protein>
<dbReference type="Pfam" id="PF00697">
    <property type="entry name" value="PRAI"/>
    <property type="match status" value="1"/>
</dbReference>
<dbReference type="RefSeq" id="WP_115837144.1">
    <property type="nucleotide sequence ID" value="NZ_CP025086.1"/>
</dbReference>
<keyword evidence="12" id="KW-1185">Reference proteome</keyword>
<dbReference type="Gene3D" id="3.20.20.70">
    <property type="entry name" value="Aldolase class I"/>
    <property type="match status" value="1"/>
</dbReference>
<dbReference type="NCBIfam" id="NF002295">
    <property type="entry name" value="PRK01222.1-1"/>
    <property type="match status" value="1"/>
</dbReference>
<accession>A0A3D9YVG1</accession>
<dbReference type="PANTHER" id="PTHR42894">
    <property type="entry name" value="N-(5'-PHOSPHORIBOSYL)ANTHRANILATE ISOMERASE"/>
    <property type="match status" value="1"/>
</dbReference>
<keyword evidence="5 9" id="KW-0028">Amino-acid biosynthesis</keyword>
<dbReference type="AlphaFoldDB" id="A0A3D9YVG1"/>
<dbReference type="InterPro" id="IPR013785">
    <property type="entry name" value="Aldolase_TIM"/>
</dbReference>
<dbReference type="Proteomes" id="UP000256900">
    <property type="component" value="Unassembled WGS sequence"/>
</dbReference>
<dbReference type="InterPro" id="IPR011060">
    <property type="entry name" value="RibuloseP-bd_barrel"/>
</dbReference>
<comment type="catalytic activity">
    <reaction evidence="1 9">
        <text>N-(5-phospho-beta-D-ribosyl)anthranilate = 1-(2-carboxyphenylamino)-1-deoxy-D-ribulose 5-phosphate</text>
        <dbReference type="Rhea" id="RHEA:21540"/>
        <dbReference type="ChEBI" id="CHEBI:18277"/>
        <dbReference type="ChEBI" id="CHEBI:58613"/>
        <dbReference type="EC" id="5.3.1.24"/>
    </reaction>
</comment>
<evidence type="ECO:0000256" key="6">
    <source>
        <dbReference type="ARBA" id="ARBA00022822"/>
    </source>
</evidence>
<comment type="caution">
    <text evidence="11">The sequence shown here is derived from an EMBL/GenBank/DDBJ whole genome shotgun (WGS) entry which is preliminary data.</text>
</comment>